<dbReference type="EMBL" id="JARKHS020021154">
    <property type="protein sequence ID" value="KAK8770433.1"/>
    <property type="molecule type" value="Genomic_DNA"/>
</dbReference>
<evidence type="ECO:0000313" key="3">
    <source>
        <dbReference type="EMBL" id="KAK8770433.1"/>
    </source>
</evidence>
<feature type="region of interest" description="Disordered" evidence="2">
    <location>
        <begin position="915"/>
        <end position="963"/>
    </location>
</feature>
<keyword evidence="1" id="KW-0175">Coiled coil</keyword>
<evidence type="ECO:0000256" key="1">
    <source>
        <dbReference type="SAM" id="Coils"/>
    </source>
</evidence>
<feature type="region of interest" description="Disordered" evidence="2">
    <location>
        <begin position="711"/>
        <end position="734"/>
    </location>
</feature>
<organism evidence="3 4">
    <name type="scientific">Amblyomma americanum</name>
    <name type="common">Lone star tick</name>
    <dbReference type="NCBI Taxonomy" id="6943"/>
    <lineage>
        <taxon>Eukaryota</taxon>
        <taxon>Metazoa</taxon>
        <taxon>Ecdysozoa</taxon>
        <taxon>Arthropoda</taxon>
        <taxon>Chelicerata</taxon>
        <taxon>Arachnida</taxon>
        <taxon>Acari</taxon>
        <taxon>Parasitiformes</taxon>
        <taxon>Ixodida</taxon>
        <taxon>Ixodoidea</taxon>
        <taxon>Ixodidae</taxon>
        <taxon>Amblyomminae</taxon>
        <taxon>Amblyomma</taxon>
    </lineage>
</organism>
<gene>
    <name evidence="3" type="ORF">V5799_013099</name>
</gene>
<name>A0AAQ4E6U0_AMBAM</name>
<evidence type="ECO:0000256" key="2">
    <source>
        <dbReference type="SAM" id="MobiDB-lite"/>
    </source>
</evidence>
<reference evidence="3 4" key="1">
    <citation type="journal article" date="2023" name="Arcadia Sci">
        <title>De novo assembly of a long-read Amblyomma americanum tick genome.</title>
        <authorList>
            <person name="Chou S."/>
            <person name="Poskanzer K.E."/>
            <person name="Rollins M."/>
            <person name="Thuy-Boun P.S."/>
        </authorList>
    </citation>
    <scope>NUCLEOTIDE SEQUENCE [LARGE SCALE GENOMIC DNA]</scope>
    <source>
        <strain evidence="3">F_SG_1</strain>
        <tissue evidence="3">Salivary glands</tissue>
    </source>
</reference>
<accession>A0AAQ4E6U0</accession>
<dbReference type="AlphaFoldDB" id="A0AAQ4E6U0"/>
<comment type="caution">
    <text evidence="3">The sequence shown here is derived from an EMBL/GenBank/DDBJ whole genome shotgun (WGS) entry which is preliminary data.</text>
</comment>
<feature type="coiled-coil region" evidence="1">
    <location>
        <begin position="103"/>
        <end position="130"/>
    </location>
</feature>
<feature type="compositionally biased region" description="Polar residues" evidence="2">
    <location>
        <begin position="714"/>
        <end position="724"/>
    </location>
</feature>
<sequence>MDPKWSFCALQWRKQRRETWAAPSALPYDLPKPRAPSEGTTLFEPLDVFQECGRLSTVIEESESFHAISTSDFEKHLQREEQTRRSAALLLGGSEPTPQTCNVAACAEKIKFLENELMLMKKEYDELKELTTQERLMCNTSRRPVSSGKLDEARSTLPLPIQLKACCVEAVLTSKRCQERVSHRPGGFEFFSPVYASPMLTSADGDSSTSSSTHEDQEEDCVQASKQCARLTPRTTLWTPGHSPVVGTPGTPGLNPLTRTPQACNQPMSKPLCVHGATQTEDVQCIQAFQHLVTSCTQTHEDSMSQKIVPVVEASCQTDSEDGCEKPRLSTSGQTGVSAAEPPDHCAVQCNSLVQNCKTRERAIDAVDCEAQTVLSVQECTVQTELSLLHRYVADYGVQAMPSMLDAATEIDQVSTLVMLDVSVQTVSPCSHDRSMQSESCVPSEAVADSEVQAVPFTIDSASQVNSSLESQEISTLESTRLSFVMNDSSRIDKSLVSQVWTPSGNGSSSHWHKSRGGKVWAAVRDAVRAGLPESSGGSVGSKTLISDGKSTPLLSCSSGVANSQIKTFASGTLATATETEDQVPRFSQVEASMQPKSSCDKSIQSVLSIPRSAAVDRDVQALPSTSDCASQVNVSLASREVSTSESAQYSANLSTSQLQKSLVSGSAYSAPKHPEYSTCMSASGNNPHPEQRYHYRGKVIEALRASMLKPVEESTTSSGSQKVPSPCLKSAASSFQSGTTAPEIRTWLHHNQKMKESVSVQAETLDTQEVEDLRHQVSSLKLSLDAHEQALRGRESQLKLQAKAAKKRELQLKAVIRQLQNKETGHMARAAAASPIATASAKDKALRPPLPARALVHESPSSLAQLLKTMTPRAREGARLIYFGQSLEEQAVAEQVQVGQLRASLSSHARKLESARKRQQAWADLRSDSKHTKPHSPLKELDNEPGQEIKEPAGSLKDDTVDDMALWPPMQYFMDPDKENTDFP</sequence>
<protein>
    <submittedName>
        <fullName evidence="3">Uncharacterized protein</fullName>
    </submittedName>
</protein>
<feature type="coiled-coil region" evidence="1">
    <location>
        <begin position="771"/>
        <end position="823"/>
    </location>
</feature>
<dbReference type="Proteomes" id="UP001321473">
    <property type="component" value="Unassembled WGS sequence"/>
</dbReference>
<evidence type="ECO:0000313" key="4">
    <source>
        <dbReference type="Proteomes" id="UP001321473"/>
    </source>
</evidence>
<keyword evidence="4" id="KW-1185">Reference proteome</keyword>
<proteinExistence type="predicted"/>
<feature type="compositionally biased region" description="Basic and acidic residues" evidence="2">
    <location>
        <begin position="926"/>
        <end position="960"/>
    </location>
</feature>